<feature type="chain" id="PRO_5040938956" description="PA domain-containing protein" evidence="11">
    <location>
        <begin position="19"/>
        <end position="874"/>
    </location>
</feature>
<dbReference type="AlphaFoldDB" id="A0A9W7EW50"/>
<evidence type="ECO:0000259" key="12">
    <source>
        <dbReference type="Pfam" id="PF02225"/>
    </source>
</evidence>
<dbReference type="GO" id="GO:0012505">
    <property type="term" value="C:endomembrane system"/>
    <property type="evidence" value="ECO:0007669"/>
    <property type="project" value="UniProtKB-SubCell"/>
</dbReference>
<keyword evidence="5 10" id="KW-1133">Transmembrane helix</keyword>
<comment type="subcellular location">
    <subcellularLocation>
        <location evidence="8">Endomembrane system</location>
        <topology evidence="8">Single-pass membrane protein</topology>
    </subcellularLocation>
    <subcellularLocation>
        <location evidence="1">Membrane</location>
        <topology evidence="1">Single-pass type I membrane protein</topology>
    </subcellularLocation>
</comment>
<evidence type="ECO:0000256" key="1">
    <source>
        <dbReference type="ARBA" id="ARBA00004479"/>
    </source>
</evidence>
<gene>
    <name evidence="14" type="ORF">TrVE_jg3634</name>
</gene>
<feature type="domain" description="PA" evidence="12">
    <location>
        <begin position="80"/>
        <end position="160"/>
    </location>
</feature>
<evidence type="ECO:0000256" key="2">
    <source>
        <dbReference type="ARBA" id="ARBA00022692"/>
    </source>
</evidence>
<evidence type="ECO:0000313" key="14">
    <source>
        <dbReference type="EMBL" id="GMH92405.1"/>
    </source>
</evidence>
<evidence type="ECO:0000256" key="7">
    <source>
        <dbReference type="ARBA" id="ARBA00023180"/>
    </source>
</evidence>
<dbReference type="EMBL" id="BRXX01000128">
    <property type="protein sequence ID" value="GMH92405.1"/>
    <property type="molecule type" value="Genomic_DNA"/>
</dbReference>
<feature type="region of interest" description="Disordered" evidence="9">
    <location>
        <begin position="760"/>
        <end position="785"/>
    </location>
</feature>
<keyword evidence="4" id="KW-0677">Repeat</keyword>
<dbReference type="Pfam" id="PF25011">
    <property type="entry name" value="VSR_TRX"/>
    <property type="match status" value="1"/>
</dbReference>
<evidence type="ECO:0008006" key="16">
    <source>
        <dbReference type="Google" id="ProtNLM"/>
    </source>
</evidence>
<keyword evidence="3 11" id="KW-0732">Signal</keyword>
<comment type="caution">
    <text evidence="14">The sequence shown here is derived from an EMBL/GenBank/DDBJ whole genome shotgun (WGS) entry which is preliminary data.</text>
</comment>
<evidence type="ECO:0000259" key="13">
    <source>
        <dbReference type="Pfam" id="PF25011"/>
    </source>
</evidence>
<dbReference type="PANTHER" id="PTHR22702">
    <property type="entry name" value="PROTEASE-ASSOCIATED DOMAIN-CONTAINING PROTEIN"/>
    <property type="match status" value="1"/>
</dbReference>
<keyword evidence="7" id="KW-0325">Glycoprotein</keyword>
<dbReference type="Proteomes" id="UP001165160">
    <property type="component" value="Unassembled WGS sequence"/>
</dbReference>
<keyword evidence="15" id="KW-1185">Reference proteome</keyword>
<name>A0A9W7EW50_9STRA</name>
<dbReference type="InterPro" id="IPR003137">
    <property type="entry name" value="PA_domain"/>
</dbReference>
<protein>
    <recommendedName>
        <fullName evidence="16">PA domain-containing protein</fullName>
    </recommendedName>
</protein>
<evidence type="ECO:0000256" key="6">
    <source>
        <dbReference type="ARBA" id="ARBA00023136"/>
    </source>
</evidence>
<evidence type="ECO:0000256" key="9">
    <source>
        <dbReference type="SAM" id="MobiDB-lite"/>
    </source>
</evidence>
<dbReference type="Gene3D" id="3.50.30.30">
    <property type="match status" value="1"/>
</dbReference>
<keyword evidence="6 10" id="KW-0472">Membrane</keyword>
<proteinExistence type="predicted"/>
<accession>A0A9W7EW50</accession>
<dbReference type="Pfam" id="PF02225">
    <property type="entry name" value="PA"/>
    <property type="match status" value="1"/>
</dbReference>
<evidence type="ECO:0000313" key="15">
    <source>
        <dbReference type="Proteomes" id="UP001165160"/>
    </source>
</evidence>
<evidence type="ECO:0000256" key="4">
    <source>
        <dbReference type="ARBA" id="ARBA00022737"/>
    </source>
</evidence>
<keyword evidence="2 10" id="KW-0812">Transmembrane</keyword>
<feature type="transmembrane region" description="Helical" evidence="10">
    <location>
        <begin position="788"/>
        <end position="809"/>
    </location>
</feature>
<evidence type="ECO:0000256" key="3">
    <source>
        <dbReference type="ARBA" id="ARBA00022729"/>
    </source>
</evidence>
<feature type="signal peptide" evidence="11">
    <location>
        <begin position="1"/>
        <end position="18"/>
    </location>
</feature>
<reference evidence="15" key="1">
    <citation type="journal article" date="2023" name="Commun. Biol.">
        <title>Genome analysis of Parmales, the sister group of diatoms, reveals the evolutionary specialization of diatoms from phago-mixotrophs to photoautotrophs.</title>
        <authorList>
            <person name="Ban H."/>
            <person name="Sato S."/>
            <person name="Yoshikawa S."/>
            <person name="Yamada K."/>
            <person name="Nakamura Y."/>
            <person name="Ichinomiya M."/>
            <person name="Sato N."/>
            <person name="Blanc-Mathieu R."/>
            <person name="Endo H."/>
            <person name="Kuwata A."/>
            <person name="Ogata H."/>
        </authorList>
    </citation>
    <scope>NUCLEOTIDE SEQUENCE [LARGE SCALE GENOMIC DNA]</scope>
    <source>
        <strain evidence="15">NIES 3699</strain>
    </source>
</reference>
<dbReference type="InterPro" id="IPR056858">
    <property type="entry name" value="VSR_TRX"/>
</dbReference>
<feature type="region of interest" description="Disordered" evidence="9">
    <location>
        <begin position="443"/>
        <end position="475"/>
    </location>
</feature>
<evidence type="ECO:0000256" key="10">
    <source>
        <dbReference type="SAM" id="Phobius"/>
    </source>
</evidence>
<feature type="domain" description="Vacuolar sorting receptor thioredoxin-like" evidence="13">
    <location>
        <begin position="191"/>
        <end position="407"/>
    </location>
</feature>
<feature type="compositionally biased region" description="Acidic residues" evidence="9">
    <location>
        <begin position="458"/>
        <end position="470"/>
    </location>
</feature>
<evidence type="ECO:0000256" key="5">
    <source>
        <dbReference type="ARBA" id="ARBA00022989"/>
    </source>
</evidence>
<dbReference type="GO" id="GO:0016020">
    <property type="term" value="C:membrane"/>
    <property type="evidence" value="ECO:0007669"/>
    <property type="project" value="UniProtKB-SubCell"/>
</dbReference>
<organism evidence="14 15">
    <name type="scientific">Triparma verrucosa</name>
    <dbReference type="NCBI Taxonomy" id="1606542"/>
    <lineage>
        <taxon>Eukaryota</taxon>
        <taxon>Sar</taxon>
        <taxon>Stramenopiles</taxon>
        <taxon>Ochrophyta</taxon>
        <taxon>Bolidophyceae</taxon>
        <taxon>Parmales</taxon>
        <taxon>Triparmaceae</taxon>
        <taxon>Triparma</taxon>
    </lineage>
</organism>
<feature type="compositionally biased region" description="Acidic residues" evidence="9">
    <location>
        <begin position="762"/>
        <end position="776"/>
    </location>
</feature>
<evidence type="ECO:0000256" key="11">
    <source>
        <dbReference type="SAM" id="SignalP"/>
    </source>
</evidence>
<evidence type="ECO:0000256" key="8">
    <source>
        <dbReference type="ARBA" id="ARBA00037847"/>
    </source>
</evidence>
<sequence>MKSAPFVVLTGLLQTTKAILTATDVYLEIGRGTSARPYTVRPALYGTYPYETIEERVVVLTGDLCSPLTAEETAGWGSSPFILMVNRGTCSFKAKTLRAQEAGSLALIVMDDKCVCEDEQSAMCHSDGPCKSIPPMMGDDVTAPGTATIPTVLIKKQDGEFATEYLMSDHCTNFNCPAKFSFRVPAPDDRVEWELFEGSSWYPDAETYGRTSPLLDFLPYVQALGDSAYFTPHYQVFEGLPPREDCHSGMFGSCSTLCTNHGRYCAYDPDGLGVGNTGADVVAEALRRLCIWKHYSVGVDVGTGPKWWQYNLEFLNQCDNRLNYPSTYDWTCASNVMLSVGIDKAVIEDCMEESGGTVDATENTLLQNEVEAWKNAGVTHEVSSEIGVNSVAISGAVTPQKTFAAICHGILDGTWPEVCTKCASCESYMEGCVKSSEFTCGPVDGPSAQPTPSPTDGGVDDENEEEDEDGGFLPDFDIPGLPDFSHCTEGDDQVPGACSGTESWHALQAIQKFQDCSDWQLQELLPALISSIAGLQEVADECGADGDDEEDGDRLLRSLRILRSLQQNDHGRGLQTGEDVCENDFFNEDQCKSIGCCEWDGVKCESAIGSDKCVSGQTKQCTDAATAFLMNSEITPYFLDIANHPLHYCSCTSELGDSLPACVISLPGQDDVDLSMLKTVTCIMGDDCDWLEESCGPMLDLLEICLESLDCNKKCVLPIDEAEATGQNAFWCLEDENKHVDGQAMAALTLKMDEYRAACATDGEEEDEGAEGDEDMREVNPRSTSDGWALSTPTILGVLALSVIGFIAYKKVSQGGRRGARGGEGEEGVQVVTMNILRERNEGGGVYGVVSKEEEEEEVGGGTIVQATAASFEI</sequence>
<dbReference type="PANTHER" id="PTHR22702:SF1">
    <property type="entry name" value="PROTEASE-ASSOCIATED DOMAIN-CONTAINING PROTEIN 1"/>
    <property type="match status" value="1"/>
</dbReference>